<evidence type="ECO:0008006" key="4">
    <source>
        <dbReference type="Google" id="ProtNLM"/>
    </source>
</evidence>
<evidence type="ECO:0000256" key="1">
    <source>
        <dbReference type="SAM" id="SignalP"/>
    </source>
</evidence>
<reference evidence="2 3" key="1">
    <citation type="submission" date="2024-07" db="EMBL/GenBank/DDBJ databases">
        <title>Uliginosibacterium flavum JJ3220;KACC:17644.</title>
        <authorList>
            <person name="Kim M.K."/>
        </authorList>
    </citation>
    <scope>NUCLEOTIDE SEQUENCE [LARGE SCALE GENOMIC DNA]</scope>
    <source>
        <strain evidence="2 3">KACC:17644</strain>
    </source>
</reference>
<dbReference type="RefSeq" id="WP_354602601.1">
    <property type="nucleotide sequence ID" value="NZ_JBEWZI010000029.1"/>
</dbReference>
<dbReference type="EMBL" id="JBEWZI010000029">
    <property type="protein sequence ID" value="MET7016145.1"/>
    <property type="molecule type" value="Genomic_DNA"/>
</dbReference>
<evidence type="ECO:0000313" key="3">
    <source>
        <dbReference type="Proteomes" id="UP001549691"/>
    </source>
</evidence>
<keyword evidence="3" id="KW-1185">Reference proteome</keyword>
<protein>
    <recommendedName>
        <fullName evidence="4">Lipoprotein</fullName>
    </recommendedName>
</protein>
<organism evidence="2 3">
    <name type="scientific">Uliginosibacterium flavum</name>
    <dbReference type="NCBI Taxonomy" id="1396831"/>
    <lineage>
        <taxon>Bacteria</taxon>
        <taxon>Pseudomonadati</taxon>
        <taxon>Pseudomonadota</taxon>
        <taxon>Betaproteobacteria</taxon>
        <taxon>Rhodocyclales</taxon>
        <taxon>Zoogloeaceae</taxon>
        <taxon>Uliginosibacterium</taxon>
    </lineage>
</organism>
<comment type="caution">
    <text evidence="2">The sequence shown here is derived from an EMBL/GenBank/DDBJ whole genome shotgun (WGS) entry which is preliminary data.</text>
</comment>
<sequence length="262" mass="29017">MTRALLRLLPLALLLLSACGSSPAQQRANDGHALFEDRCKNVAGIKIYKTVEDVEGIVLLKVRPKAGEREWADPMWPGAAFALEREQEGYITSFLAYEHSSSDKPVTPLTRGYITTDYQPNNPSNLPGYRYVDLMDAATGKRERYSLAQKPRPTSKIGWIDTVLEHRLAQADGPQYGVTFEDHVIPEERVLGLASSTVKVLDLQTNEVLGEMKRYAWTPAKPNSASPSPWLAAYKCPGNPVGADTATRTFVDQVLKPHQVQP</sequence>
<evidence type="ECO:0000313" key="2">
    <source>
        <dbReference type="EMBL" id="MET7016145.1"/>
    </source>
</evidence>
<accession>A0ABV2TQD3</accession>
<proteinExistence type="predicted"/>
<gene>
    <name evidence="2" type="ORF">ABXR19_18315</name>
</gene>
<name>A0ABV2TQD3_9RHOO</name>
<feature type="chain" id="PRO_5045807618" description="Lipoprotein" evidence="1">
    <location>
        <begin position="25"/>
        <end position="262"/>
    </location>
</feature>
<dbReference type="Proteomes" id="UP001549691">
    <property type="component" value="Unassembled WGS sequence"/>
</dbReference>
<keyword evidence="1" id="KW-0732">Signal</keyword>
<dbReference type="PROSITE" id="PS51257">
    <property type="entry name" value="PROKAR_LIPOPROTEIN"/>
    <property type="match status" value="1"/>
</dbReference>
<feature type="signal peptide" evidence="1">
    <location>
        <begin position="1"/>
        <end position="24"/>
    </location>
</feature>